<evidence type="ECO:0000313" key="2">
    <source>
        <dbReference type="Proteomes" id="UP000003639"/>
    </source>
</evidence>
<dbReference type="Proteomes" id="UP000003639">
    <property type="component" value="Unassembled WGS sequence"/>
</dbReference>
<keyword evidence="2" id="KW-1185">Reference proteome</keyword>
<dbReference type="RefSeq" id="WP_006573225.1">
    <property type="nucleotide sequence ID" value="NZ_AAXG02000017.1"/>
</dbReference>
<organism evidence="1 2">
    <name type="scientific">Pseudoflavonifractor capillosus ATCC 29799</name>
    <dbReference type="NCBI Taxonomy" id="411467"/>
    <lineage>
        <taxon>Bacteria</taxon>
        <taxon>Bacillati</taxon>
        <taxon>Bacillota</taxon>
        <taxon>Clostridia</taxon>
        <taxon>Eubacteriales</taxon>
        <taxon>Oscillospiraceae</taxon>
        <taxon>Pseudoflavonifractor</taxon>
    </lineage>
</organism>
<accession>A6NWV1</accession>
<name>A6NWV1_9FIRM</name>
<gene>
    <name evidence="1" type="ORF">BACCAP_02696</name>
</gene>
<protein>
    <submittedName>
        <fullName evidence="1">Uncharacterized protein</fullName>
    </submittedName>
</protein>
<reference evidence="1 2" key="2">
    <citation type="submission" date="2007-06" db="EMBL/GenBank/DDBJ databases">
        <title>Draft genome sequence of Pseudoflavonifractor capillosus ATCC 29799.</title>
        <authorList>
            <person name="Sudarsanam P."/>
            <person name="Ley R."/>
            <person name="Guruge J."/>
            <person name="Turnbaugh P.J."/>
            <person name="Mahowald M."/>
            <person name="Liep D."/>
            <person name="Gordon J."/>
        </authorList>
    </citation>
    <scope>NUCLEOTIDE SEQUENCE [LARGE SCALE GENOMIC DNA]</scope>
    <source>
        <strain evidence="1 2">ATCC 29799</strain>
    </source>
</reference>
<proteinExistence type="predicted"/>
<evidence type="ECO:0000313" key="1">
    <source>
        <dbReference type="EMBL" id="EDM99443.1"/>
    </source>
</evidence>
<comment type="caution">
    <text evidence="1">The sequence shown here is derived from an EMBL/GenBank/DDBJ whole genome shotgun (WGS) entry which is preliminary data.</text>
</comment>
<dbReference type="EMBL" id="AAXG02000017">
    <property type="protein sequence ID" value="EDM99443.1"/>
    <property type="molecule type" value="Genomic_DNA"/>
</dbReference>
<reference evidence="1 2" key="1">
    <citation type="submission" date="2007-04" db="EMBL/GenBank/DDBJ databases">
        <authorList>
            <person name="Fulton L."/>
            <person name="Clifton S."/>
            <person name="Fulton B."/>
            <person name="Xu J."/>
            <person name="Minx P."/>
            <person name="Pepin K.H."/>
            <person name="Johnson M."/>
            <person name="Thiruvilangam P."/>
            <person name="Bhonagiri V."/>
            <person name="Nash W.E."/>
            <person name="Mardis E.R."/>
            <person name="Wilson R.K."/>
        </authorList>
    </citation>
    <scope>NUCLEOTIDE SEQUENCE [LARGE SCALE GENOMIC DNA]</scope>
    <source>
        <strain evidence="1 2">ATCC 29799</strain>
    </source>
</reference>
<sequence length="55" mass="6286">MGALESFLVRPFIYTRGANIMKHNTDTIALKLVHMMFCNGLIDSAVYHQVLNRYA</sequence>
<dbReference type="AlphaFoldDB" id="A6NWV1"/>